<comment type="caution">
    <text evidence="1">The sequence shown here is derived from an EMBL/GenBank/DDBJ whole genome shotgun (WGS) entry which is preliminary data.</text>
</comment>
<protein>
    <submittedName>
        <fullName evidence="1">Uncharacterized protein</fullName>
    </submittedName>
</protein>
<keyword evidence="2" id="KW-1185">Reference proteome</keyword>
<dbReference type="Proteomes" id="UP001489004">
    <property type="component" value="Unassembled WGS sequence"/>
</dbReference>
<organism evidence="1 2">
    <name type="scientific">[Myrmecia] bisecta</name>
    <dbReference type="NCBI Taxonomy" id="41462"/>
    <lineage>
        <taxon>Eukaryota</taxon>
        <taxon>Viridiplantae</taxon>
        <taxon>Chlorophyta</taxon>
        <taxon>core chlorophytes</taxon>
        <taxon>Trebouxiophyceae</taxon>
        <taxon>Trebouxiales</taxon>
        <taxon>Trebouxiaceae</taxon>
        <taxon>Myrmecia</taxon>
    </lineage>
</organism>
<proteinExistence type="predicted"/>
<evidence type="ECO:0000313" key="2">
    <source>
        <dbReference type="Proteomes" id="UP001489004"/>
    </source>
</evidence>
<accession>A0AAW1PFQ8</accession>
<sequence>MSSNAAPSATACPPSATGGAVCGDPIIVGLDPSHREFELVGVPGACYALISEALHHVNVCLVDAQLANHNRTFIDSVGVLVGPATIAASVNDAGN</sequence>
<dbReference type="EMBL" id="JALJOR010000013">
    <property type="protein sequence ID" value="KAK9806967.1"/>
    <property type="molecule type" value="Genomic_DNA"/>
</dbReference>
<name>A0AAW1PFQ8_9CHLO</name>
<evidence type="ECO:0000313" key="1">
    <source>
        <dbReference type="EMBL" id="KAK9806967.1"/>
    </source>
</evidence>
<gene>
    <name evidence="1" type="ORF">WJX72_008968</name>
</gene>
<reference evidence="1 2" key="1">
    <citation type="journal article" date="2024" name="Nat. Commun.">
        <title>Phylogenomics reveals the evolutionary origins of lichenization in chlorophyte algae.</title>
        <authorList>
            <person name="Puginier C."/>
            <person name="Libourel C."/>
            <person name="Otte J."/>
            <person name="Skaloud P."/>
            <person name="Haon M."/>
            <person name="Grisel S."/>
            <person name="Petersen M."/>
            <person name="Berrin J.G."/>
            <person name="Delaux P.M."/>
            <person name="Dal Grande F."/>
            <person name="Keller J."/>
        </authorList>
    </citation>
    <scope>NUCLEOTIDE SEQUENCE [LARGE SCALE GENOMIC DNA]</scope>
    <source>
        <strain evidence="1 2">SAG 2043</strain>
    </source>
</reference>
<dbReference type="AlphaFoldDB" id="A0AAW1PFQ8"/>